<proteinExistence type="predicted"/>
<feature type="region of interest" description="Disordered" evidence="1">
    <location>
        <begin position="1"/>
        <end position="22"/>
    </location>
</feature>
<dbReference type="AlphaFoldDB" id="A0A139GYM7"/>
<comment type="caution">
    <text evidence="2">The sequence shown here is derived from an EMBL/GenBank/DDBJ whole genome shotgun (WGS) entry which is preliminary data.</text>
</comment>
<accession>A0A139GYM7</accession>
<sequence>MVPGHDKAAVPDIAHGPQVPHNIHVNTEPIQQKVDLRDIREIIDHWIQPILAFRTCMEEHHSDRGTRPTRSLRT</sequence>
<evidence type="ECO:0000313" key="3">
    <source>
        <dbReference type="Proteomes" id="UP000070133"/>
    </source>
</evidence>
<keyword evidence="3" id="KW-1185">Reference proteome</keyword>
<gene>
    <name evidence="2" type="ORF">AC578_2594</name>
</gene>
<organism evidence="2 3">
    <name type="scientific">Pseudocercospora eumusae</name>
    <dbReference type="NCBI Taxonomy" id="321146"/>
    <lineage>
        <taxon>Eukaryota</taxon>
        <taxon>Fungi</taxon>
        <taxon>Dikarya</taxon>
        <taxon>Ascomycota</taxon>
        <taxon>Pezizomycotina</taxon>
        <taxon>Dothideomycetes</taxon>
        <taxon>Dothideomycetidae</taxon>
        <taxon>Mycosphaerellales</taxon>
        <taxon>Mycosphaerellaceae</taxon>
        <taxon>Pseudocercospora</taxon>
    </lineage>
</organism>
<dbReference type="EMBL" id="LFZN01000225">
    <property type="protein sequence ID" value="KXS95272.1"/>
    <property type="molecule type" value="Genomic_DNA"/>
</dbReference>
<reference evidence="2 3" key="1">
    <citation type="submission" date="2015-07" db="EMBL/GenBank/DDBJ databases">
        <title>Comparative genomics of the Sigatoka disease complex on banana suggests a link between parallel evolutionary changes in Pseudocercospora fijiensis and Pseudocercospora eumusae and increased virulence on the banana host.</title>
        <authorList>
            <person name="Chang T.-C."/>
            <person name="Salvucci A."/>
            <person name="Crous P.W."/>
            <person name="Stergiopoulos I."/>
        </authorList>
    </citation>
    <scope>NUCLEOTIDE SEQUENCE [LARGE SCALE GENOMIC DNA]</scope>
    <source>
        <strain evidence="2 3">CBS 114824</strain>
    </source>
</reference>
<name>A0A139GYM7_9PEZI</name>
<evidence type="ECO:0000256" key="1">
    <source>
        <dbReference type="SAM" id="MobiDB-lite"/>
    </source>
</evidence>
<evidence type="ECO:0000313" key="2">
    <source>
        <dbReference type="EMBL" id="KXS95272.1"/>
    </source>
</evidence>
<dbReference type="Proteomes" id="UP000070133">
    <property type="component" value="Unassembled WGS sequence"/>
</dbReference>
<protein>
    <submittedName>
        <fullName evidence="2">Uncharacterized protein</fullName>
    </submittedName>
</protein>